<feature type="domain" description="ABM" evidence="1">
    <location>
        <begin position="4"/>
        <end position="97"/>
    </location>
</feature>
<evidence type="ECO:0000313" key="3">
    <source>
        <dbReference type="Proteomes" id="UP001365128"/>
    </source>
</evidence>
<reference evidence="2 3" key="1">
    <citation type="submission" date="2024-04" db="EMBL/GenBank/DDBJ databases">
        <title>Phyllosticta paracitricarpa is synonymous to the EU quarantine fungus P. citricarpa based on phylogenomic analyses.</title>
        <authorList>
            <consortium name="Lawrence Berkeley National Laboratory"/>
            <person name="Van Ingen-Buijs V.A."/>
            <person name="Van Westerhoven A.C."/>
            <person name="Haridas S."/>
            <person name="Skiadas P."/>
            <person name="Martin F."/>
            <person name="Groenewald J.Z."/>
            <person name="Crous P.W."/>
            <person name="Seidl M.F."/>
        </authorList>
    </citation>
    <scope>NUCLEOTIDE SEQUENCE [LARGE SCALE GENOMIC DNA]</scope>
    <source>
        <strain evidence="2 3">CBS 122670</strain>
    </source>
</reference>
<name>A0ABR1MDV8_9PEZI</name>
<dbReference type="EMBL" id="JBBPDW010000014">
    <property type="protein sequence ID" value="KAK7546698.1"/>
    <property type="molecule type" value="Genomic_DNA"/>
</dbReference>
<evidence type="ECO:0000313" key="2">
    <source>
        <dbReference type="EMBL" id="KAK7546698.1"/>
    </source>
</evidence>
<dbReference type="InterPro" id="IPR011008">
    <property type="entry name" value="Dimeric_a/b-barrel"/>
</dbReference>
<protein>
    <recommendedName>
        <fullName evidence="1">ABM domain-containing protein</fullName>
    </recommendedName>
</protein>
<comment type="caution">
    <text evidence="2">The sequence shown here is derived from an EMBL/GenBank/DDBJ whole genome shotgun (WGS) entry which is preliminary data.</text>
</comment>
<dbReference type="Gene3D" id="3.30.70.100">
    <property type="match status" value="2"/>
</dbReference>
<evidence type="ECO:0000259" key="1">
    <source>
        <dbReference type="PROSITE" id="PS51725"/>
    </source>
</evidence>
<gene>
    <name evidence="2" type="ORF">IWX46DRAFT_78379</name>
</gene>
<accession>A0ABR1MDV8</accession>
<dbReference type="PROSITE" id="PS51725">
    <property type="entry name" value="ABM"/>
    <property type="match status" value="1"/>
</dbReference>
<proteinExistence type="predicted"/>
<dbReference type="SUPFAM" id="SSF54909">
    <property type="entry name" value="Dimeric alpha+beta barrel"/>
    <property type="match status" value="2"/>
</dbReference>
<dbReference type="Proteomes" id="UP001365128">
    <property type="component" value="Unassembled WGS sequence"/>
</dbReference>
<dbReference type="InterPro" id="IPR007138">
    <property type="entry name" value="ABM_dom"/>
</dbReference>
<keyword evidence="3" id="KW-1185">Reference proteome</keyword>
<organism evidence="2 3">
    <name type="scientific">Phyllosticta citricarpa</name>
    <dbReference type="NCBI Taxonomy" id="55181"/>
    <lineage>
        <taxon>Eukaryota</taxon>
        <taxon>Fungi</taxon>
        <taxon>Dikarya</taxon>
        <taxon>Ascomycota</taxon>
        <taxon>Pezizomycotina</taxon>
        <taxon>Dothideomycetes</taxon>
        <taxon>Dothideomycetes incertae sedis</taxon>
        <taxon>Botryosphaeriales</taxon>
        <taxon>Phyllostictaceae</taxon>
        <taxon>Phyllosticta</taxon>
    </lineage>
</organism>
<sequence>MPNVTENAIIPLRPGVDLESADSPDAQAWRQTLAILAEQPGCVRLATGRQVENPDVMQMLVEWTSVQDHANFMAAPAYEPFFNNIKSIMSPTAAPILTHHTLSTSSSSLTSAPVTELVSFYFPPSFAEATWETPLQSFASAAAQHAQGLRGSAHGWSVESDVEHASLTEVGGKGKVCLLVVGWESIDAHMAYRHKDAFRETIGGLRALASGVEMHHVVFKEYQG</sequence>
<dbReference type="Pfam" id="PF03992">
    <property type="entry name" value="ABM"/>
    <property type="match status" value="1"/>
</dbReference>